<sequence>MRPVPGLLAVIDMQRVFAAPGSPWATPRYAEAAAGVARLLPAFGDRVVFTRFLAPARPTGVWRDYYEQWPFALQPPDAELWRLTPEFAGLDAPVLDAETFGKWTPELAARLAPGSRLVLAGVSTECCVLTTALAAADTGTEVVVVADACAGVDDEAHAKTLHVLDLYRPLVRVTTVDELLGEGGP</sequence>
<dbReference type="InterPro" id="IPR000868">
    <property type="entry name" value="Isochorismatase-like_dom"/>
</dbReference>
<proteinExistence type="predicted"/>
<accession>A0A4Z1D2T5</accession>
<dbReference type="PANTHER" id="PTHR43540:SF6">
    <property type="entry name" value="ISOCHORISMATASE-LIKE DOMAIN-CONTAINING PROTEIN"/>
    <property type="match status" value="1"/>
</dbReference>
<evidence type="ECO:0000313" key="4">
    <source>
        <dbReference type="Proteomes" id="UP000298159"/>
    </source>
</evidence>
<comment type="caution">
    <text evidence="3">The sequence shown here is derived from an EMBL/GenBank/DDBJ whole genome shotgun (WGS) entry which is preliminary data.</text>
</comment>
<evidence type="ECO:0000256" key="1">
    <source>
        <dbReference type="ARBA" id="ARBA00022801"/>
    </source>
</evidence>
<dbReference type="PANTHER" id="PTHR43540">
    <property type="entry name" value="PEROXYUREIDOACRYLATE/UREIDOACRYLATE AMIDOHYDROLASE-RELATED"/>
    <property type="match status" value="1"/>
</dbReference>
<dbReference type="Pfam" id="PF00857">
    <property type="entry name" value="Isochorismatase"/>
    <property type="match status" value="1"/>
</dbReference>
<reference evidence="3 4" key="1">
    <citation type="submission" date="2019-04" db="EMBL/GenBank/DDBJ databases">
        <title>Streptomyces sp. nov. Bv016 isolated from bark of Buahinia variegata.</title>
        <authorList>
            <person name="Kanchanasin P."/>
            <person name="Tanasupawat S."/>
            <person name="Yuki M."/>
            <person name="Kudo T."/>
        </authorList>
    </citation>
    <scope>NUCLEOTIDE SEQUENCE [LARGE SCALE GENOMIC DNA]</scope>
    <source>
        <strain evidence="3 4">Bv016</strain>
    </source>
</reference>
<evidence type="ECO:0000313" key="3">
    <source>
        <dbReference type="EMBL" id="TGN75632.1"/>
    </source>
</evidence>
<dbReference type="GO" id="GO:0016787">
    <property type="term" value="F:hydrolase activity"/>
    <property type="evidence" value="ECO:0007669"/>
    <property type="project" value="UniProtKB-KW"/>
</dbReference>
<evidence type="ECO:0000259" key="2">
    <source>
        <dbReference type="Pfam" id="PF00857"/>
    </source>
</evidence>
<dbReference type="GeneID" id="95449573"/>
<dbReference type="Proteomes" id="UP000298159">
    <property type="component" value="Unassembled WGS sequence"/>
</dbReference>
<organism evidence="3 4">
    <name type="scientific">Streptomyces bauhiniae</name>
    <dbReference type="NCBI Taxonomy" id="2340725"/>
    <lineage>
        <taxon>Bacteria</taxon>
        <taxon>Bacillati</taxon>
        <taxon>Actinomycetota</taxon>
        <taxon>Actinomycetes</taxon>
        <taxon>Kitasatosporales</taxon>
        <taxon>Streptomycetaceae</taxon>
        <taxon>Streptomyces</taxon>
    </lineage>
</organism>
<name>A0A4Z1D2T5_9ACTN</name>
<dbReference type="InterPro" id="IPR050272">
    <property type="entry name" value="Isochorismatase-like_hydrls"/>
</dbReference>
<dbReference type="EMBL" id="SRRT01000005">
    <property type="protein sequence ID" value="TGN75632.1"/>
    <property type="molecule type" value="Genomic_DNA"/>
</dbReference>
<dbReference type="CDD" id="cd00431">
    <property type="entry name" value="cysteine_hydrolases"/>
    <property type="match status" value="1"/>
</dbReference>
<dbReference type="Gene3D" id="3.40.50.850">
    <property type="entry name" value="Isochorismatase-like"/>
    <property type="match status" value="1"/>
</dbReference>
<dbReference type="RefSeq" id="WP_135786785.1">
    <property type="nucleotide sequence ID" value="NZ_SRRT01000005.1"/>
</dbReference>
<dbReference type="InterPro" id="IPR036380">
    <property type="entry name" value="Isochorismatase-like_sf"/>
</dbReference>
<feature type="domain" description="Isochorismatase-like" evidence="2">
    <location>
        <begin position="8"/>
        <end position="174"/>
    </location>
</feature>
<keyword evidence="4" id="KW-1185">Reference proteome</keyword>
<keyword evidence="1 3" id="KW-0378">Hydrolase</keyword>
<gene>
    <name evidence="3" type="ORF">E5083_18410</name>
</gene>
<dbReference type="SUPFAM" id="SSF52499">
    <property type="entry name" value="Isochorismatase-like hydrolases"/>
    <property type="match status" value="1"/>
</dbReference>
<protein>
    <submittedName>
        <fullName evidence="3">Cysteine hydrolase</fullName>
    </submittedName>
</protein>
<dbReference type="AlphaFoldDB" id="A0A4Z1D2T5"/>